<evidence type="ECO:0000256" key="5">
    <source>
        <dbReference type="ARBA" id="ARBA00023136"/>
    </source>
</evidence>
<feature type="topological domain" description="Cytoplasmic" evidence="7">
    <location>
        <begin position="1"/>
        <end position="3"/>
    </location>
</feature>
<dbReference type="Proteomes" id="UP000254329">
    <property type="component" value="Unassembled WGS sequence"/>
</dbReference>
<organism evidence="8 10">
    <name type="scientific">Canicola haemoglobinophilus</name>
    <dbReference type="NCBI Taxonomy" id="733"/>
    <lineage>
        <taxon>Bacteria</taxon>
        <taxon>Pseudomonadati</taxon>
        <taxon>Pseudomonadota</taxon>
        <taxon>Gammaproteobacteria</taxon>
        <taxon>Pasteurellales</taxon>
        <taxon>Pasteurellaceae</taxon>
        <taxon>Canicola</taxon>
    </lineage>
</organism>
<name>A0A1V4B338_9PAST</name>
<dbReference type="Proteomes" id="UP000254496">
    <property type="component" value="Unassembled WGS sequence"/>
</dbReference>
<evidence type="ECO:0000256" key="4">
    <source>
        <dbReference type="ARBA" id="ARBA00022989"/>
    </source>
</evidence>
<dbReference type="GO" id="GO:0043093">
    <property type="term" value="P:FtsZ-dependent cytokinesis"/>
    <property type="evidence" value="ECO:0007669"/>
    <property type="project" value="UniProtKB-UniRule"/>
</dbReference>
<dbReference type="GO" id="GO:0005886">
    <property type="term" value="C:plasma membrane"/>
    <property type="evidence" value="ECO:0007669"/>
    <property type="project" value="UniProtKB-SubCell"/>
</dbReference>
<dbReference type="EMBL" id="UGHJ01000001">
    <property type="protein sequence ID" value="STO67745.1"/>
    <property type="molecule type" value="Genomic_DNA"/>
</dbReference>
<evidence type="ECO:0000256" key="1">
    <source>
        <dbReference type="ARBA" id="ARBA00022475"/>
    </source>
</evidence>
<gene>
    <name evidence="7 8" type="primary">ftsB</name>
    <name evidence="8" type="ORF">NCTC1659_00323</name>
    <name evidence="9" type="ORF">NCTC8540_00214</name>
</gene>
<dbReference type="NCBIfam" id="NF002058">
    <property type="entry name" value="PRK00888.1"/>
    <property type="match status" value="1"/>
</dbReference>
<dbReference type="InterPro" id="IPR023081">
    <property type="entry name" value="Cell_div_FtsB"/>
</dbReference>
<comment type="subcellular location">
    <subcellularLocation>
        <location evidence="7">Cell inner membrane</location>
        <topology evidence="7">Single-pass type II membrane protein</topology>
    </subcellularLocation>
    <text evidence="7">Localizes to the division septum.</text>
</comment>
<comment type="function">
    <text evidence="7">Essential cell division protein. May link together the upstream cell division proteins, which are predominantly cytoplasmic, with the downstream cell division proteins, which are predominantly periplasmic.</text>
</comment>
<dbReference type="Pfam" id="PF04977">
    <property type="entry name" value="DivIC"/>
    <property type="match status" value="1"/>
</dbReference>
<evidence type="ECO:0000313" key="10">
    <source>
        <dbReference type="Proteomes" id="UP000254329"/>
    </source>
</evidence>
<keyword evidence="5 7" id="KW-0472">Membrane</keyword>
<keyword evidence="2 7" id="KW-0132">Cell division</keyword>
<evidence type="ECO:0000256" key="7">
    <source>
        <dbReference type="HAMAP-Rule" id="MF_00599"/>
    </source>
</evidence>
<protein>
    <recommendedName>
        <fullName evidence="7">Cell division protein FtsB</fullName>
    </recommendedName>
</protein>
<comment type="similarity">
    <text evidence="7">Belongs to the FtsB family.</text>
</comment>
<dbReference type="STRING" id="733.B0186_02165"/>
<dbReference type="AlphaFoldDB" id="A0A1V4B338"/>
<comment type="subunit">
    <text evidence="7">Part of a complex composed of FtsB, FtsL and FtsQ.</text>
</comment>
<dbReference type="HAMAP" id="MF_00599">
    <property type="entry name" value="FtsB"/>
    <property type="match status" value="1"/>
</dbReference>
<dbReference type="GO" id="GO:0032153">
    <property type="term" value="C:cell division site"/>
    <property type="evidence" value="ECO:0007669"/>
    <property type="project" value="UniProtKB-UniRule"/>
</dbReference>
<feature type="topological domain" description="Periplasmic" evidence="7">
    <location>
        <begin position="22"/>
        <end position="93"/>
    </location>
</feature>
<dbReference type="InterPro" id="IPR007060">
    <property type="entry name" value="FtsL/DivIC"/>
</dbReference>
<dbReference type="EMBL" id="UGHF01000001">
    <property type="protein sequence ID" value="STO59098.1"/>
    <property type="molecule type" value="Genomic_DNA"/>
</dbReference>
<dbReference type="RefSeq" id="WP_078217761.1">
    <property type="nucleotide sequence ID" value="NZ_MUXZ01000006.1"/>
</dbReference>
<dbReference type="PANTHER" id="PTHR37485">
    <property type="entry name" value="CELL DIVISION PROTEIN FTSB"/>
    <property type="match status" value="1"/>
</dbReference>
<evidence type="ECO:0000256" key="3">
    <source>
        <dbReference type="ARBA" id="ARBA00022692"/>
    </source>
</evidence>
<evidence type="ECO:0000256" key="6">
    <source>
        <dbReference type="ARBA" id="ARBA00023306"/>
    </source>
</evidence>
<reference evidence="10 11" key="1">
    <citation type="submission" date="2018-06" db="EMBL/GenBank/DDBJ databases">
        <authorList>
            <consortium name="Pathogen Informatics"/>
            <person name="Doyle S."/>
        </authorList>
    </citation>
    <scope>NUCLEOTIDE SEQUENCE [LARGE SCALE GENOMIC DNA]</scope>
    <source>
        <strain evidence="8 10">NCTC1659</strain>
        <strain evidence="9 11">NCTC8540</strain>
    </source>
</reference>
<proteinExistence type="inferred from homology"/>
<keyword evidence="4 7" id="KW-1133">Transmembrane helix</keyword>
<dbReference type="PANTHER" id="PTHR37485:SF1">
    <property type="entry name" value="CELL DIVISION PROTEIN FTSB"/>
    <property type="match status" value="1"/>
</dbReference>
<evidence type="ECO:0000256" key="2">
    <source>
        <dbReference type="ARBA" id="ARBA00022618"/>
    </source>
</evidence>
<keyword evidence="6 7" id="KW-0131">Cell cycle</keyword>
<evidence type="ECO:0000313" key="9">
    <source>
        <dbReference type="EMBL" id="STO67745.1"/>
    </source>
</evidence>
<sequence length="93" mass="11369">MRLFILILLTLLVTFQYDLWFGKNGYFDYQNVKAEIAQRKQENEKLSQRNQIIFSEIKDLKNGLEAIEERARMEYEMIKQNEVFYRIVKDKNR</sequence>
<evidence type="ECO:0000313" key="8">
    <source>
        <dbReference type="EMBL" id="STO59098.1"/>
    </source>
</evidence>
<keyword evidence="10" id="KW-1185">Reference proteome</keyword>
<evidence type="ECO:0000313" key="11">
    <source>
        <dbReference type="Proteomes" id="UP000254496"/>
    </source>
</evidence>
<accession>A0A1V4B338</accession>
<dbReference type="OrthoDB" id="7061211at2"/>
<keyword evidence="1 7" id="KW-1003">Cell membrane</keyword>
<keyword evidence="3 7" id="KW-0812">Transmembrane</keyword>
<keyword evidence="7" id="KW-0997">Cell inner membrane</keyword>
<dbReference type="GO" id="GO:0030428">
    <property type="term" value="C:cell septum"/>
    <property type="evidence" value="ECO:0007669"/>
    <property type="project" value="TreeGrafter"/>
</dbReference>